<dbReference type="GO" id="GO:0000124">
    <property type="term" value="C:SAGA complex"/>
    <property type="evidence" value="ECO:0007669"/>
    <property type="project" value="TreeGrafter"/>
</dbReference>
<evidence type="ECO:0000313" key="6">
    <source>
        <dbReference type="Proteomes" id="UP000829196"/>
    </source>
</evidence>
<keyword evidence="6" id="KW-1185">Reference proteome</keyword>
<organism evidence="5 6">
    <name type="scientific">Dendrobium nobile</name>
    <name type="common">Orchid</name>
    <dbReference type="NCBI Taxonomy" id="94219"/>
    <lineage>
        <taxon>Eukaryota</taxon>
        <taxon>Viridiplantae</taxon>
        <taxon>Streptophyta</taxon>
        <taxon>Embryophyta</taxon>
        <taxon>Tracheophyta</taxon>
        <taxon>Spermatophyta</taxon>
        <taxon>Magnoliopsida</taxon>
        <taxon>Liliopsida</taxon>
        <taxon>Asparagales</taxon>
        <taxon>Orchidaceae</taxon>
        <taxon>Epidendroideae</taxon>
        <taxon>Malaxideae</taxon>
        <taxon>Dendrobiinae</taxon>
        <taxon>Dendrobium</taxon>
    </lineage>
</organism>
<dbReference type="Pfam" id="PF12767">
    <property type="entry name" value="SAGA-Tad1"/>
    <property type="match status" value="1"/>
</dbReference>
<protein>
    <recommendedName>
        <fullName evidence="7">Transcriptional coactivator Hfi1/Transcriptional adapter 1</fullName>
    </recommendedName>
</protein>
<accession>A0A8T3BAZ7</accession>
<dbReference type="PANTHER" id="PTHR21277">
    <property type="entry name" value="TRANSCRIPTIONAL ADAPTER 1"/>
    <property type="match status" value="1"/>
</dbReference>
<gene>
    <name evidence="5" type="ORF">KFK09_015608</name>
</gene>
<dbReference type="EMBL" id="JAGYWB010000011">
    <property type="protein sequence ID" value="KAI0504656.1"/>
    <property type="molecule type" value="Genomic_DNA"/>
</dbReference>
<dbReference type="GO" id="GO:0006357">
    <property type="term" value="P:regulation of transcription by RNA polymerase II"/>
    <property type="evidence" value="ECO:0007669"/>
    <property type="project" value="TreeGrafter"/>
</dbReference>
<evidence type="ECO:0000256" key="1">
    <source>
        <dbReference type="ARBA" id="ARBA00004123"/>
    </source>
</evidence>
<dbReference type="AlphaFoldDB" id="A0A8T3BAZ7"/>
<proteinExistence type="predicted"/>
<dbReference type="GO" id="GO:0003713">
    <property type="term" value="F:transcription coactivator activity"/>
    <property type="evidence" value="ECO:0007669"/>
    <property type="project" value="TreeGrafter"/>
</dbReference>
<sequence>MSPLPLLPTSRVDLGELKSQLAKRLGAVRARRYFDYLQRLLSQKLSKSEFNKLCFLTLGRENLPLHNQLIRSVLKNACQAKVPPLQRKPVKRENGLDPPKPHNWANGDILLPPHCVCGPNERANVAIQQDGELGSYDLERRVEVQGSQQTEQHVKWCRPSSNGKEEVVMKENGETLEHTDDRNKRLSPLQAPLGIPFCQARVDRTRRYLQWAGRATIDRFRSCLDNGELCHTEDLRKRMECVAEIQGMGVAADCAVLLNNGLDTYLKRLIKSSIELAAARVNCETIKQTLHLQEAHGKLINGGVWLDNPTNVQRCNMDLELQERTCCLISLQDFTGAMELNPQQLGTNAPLLLEKIHLHSLTE</sequence>
<dbReference type="GO" id="GO:0005634">
    <property type="term" value="C:nucleus"/>
    <property type="evidence" value="ECO:0007669"/>
    <property type="project" value="UniProtKB-SubCell"/>
</dbReference>
<evidence type="ECO:0000256" key="3">
    <source>
        <dbReference type="ARBA" id="ARBA00023163"/>
    </source>
</evidence>
<dbReference type="PANTHER" id="PTHR21277:SF5">
    <property type="entry name" value="TRANSCRIPTIONAL ADAPTER 1"/>
    <property type="match status" value="1"/>
</dbReference>
<evidence type="ECO:0000256" key="2">
    <source>
        <dbReference type="ARBA" id="ARBA00023015"/>
    </source>
</evidence>
<dbReference type="InterPro" id="IPR024738">
    <property type="entry name" value="Hfi1/Tada1"/>
</dbReference>
<evidence type="ECO:0000313" key="5">
    <source>
        <dbReference type="EMBL" id="KAI0504656.1"/>
    </source>
</evidence>
<keyword evidence="4" id="KW-0539">Nucleus</keyword>
<evidence type="ECO:0008006" key="7">
    <source>
        <dbReference type="Google" id="ProtNLM"/>
    </source>
</evidence>
<keyword evidence="2" id="KW-0805">Transcription regulation</keyword>
<comment type="subcellular location">
    <subcellularLocation>
        <location evidence="1">Nucleus</location>
    </subcellularLocation>
</comment>
<comment type="caution">
    <text evidence="5">The sequence shown here is derived from an EMBL/GenBank/DDBJ whole genome shotgun (WGS) entry which is preliminary data.</text>
</comment>
<dbReference type="OrthoDB" id="10264870at2759"/>
<evidence type="ECO:0000256" key="4">
    <source>
        <dbReference type="ARBA" id="ARBA00023242"/>
    </source>
</evidence>
<name>A0A8T3BAZ7_DENNO</name>
<keyword evidence="3" id="KW-0804">Transcription</keyword>
<reference evidence="5" key="1">
    <citation type="journal article" date="2022" name="Front. Genet.">
        <title>Chromosome-Scale Assembly of the Dendrobium nobile Genome Provides Insights Into the Molecular Mechanism of the Biosynthesis of the Medicinal Active Ingredient of Dendrobium.</title>
        <authorList>
            <person name="Xu Q."/>
            <person name="Niu S.-C."/>
            <person name="Li K.-L."/>
            <person name="Zheng P.-J."/>
            <person name="Zhang X.-J."/>
            <person name="Jia Y."/>
            <person name="Liu Y."/>
            <person name="Niu Y.-X."/>
            <person name="Yu L.-H."/>
            <person name="Chen D.-F."/>
            <person name="Zhang G.-Q."/>
        </authorList>
    </citation>
    <scope>NUCLEOTIDE SEQUENCE</scope>
    <source>
        <tissue evidence="5">Leaf</tissue>
    </source>
</reference>
<dbReference type="Proteomes" id="UP000829196">
    <property type="component" value="Unassembled WGS sequence"/>
</dbReference>